<name>A0A5N5T8T2_9CRUS</name>
<evidence type="ECO:0000313" key="2">
    <source>
        <dbReference type="Proteomes" id="UP000326759"/>
    </source>
</evidence>
<dbReference type="Proteomes" id="UP000326759">
    <property type="component" value="Unassembled WGS sequence"/>
</dbReference>
<dbReference type="EMBL" id="SEYY01006006">
    <property type="protein sequence ID" value="KAB7503031.1"/>
    <property type="molecule type" value="Genomic_DNA"/>
</dbReference>
<organism evidence="1 2">
    <name type="scientific">Armadillidium nasatum</name>
    <dbReference type="NCBI Taxonomy" id="96803"/>
    <lineage>
        <taxon>Eukaryota</taxon>
        <taxon>Metazoa</taxon>
        <taxon>Ecdysozoa</taxon>
        <taxon>Arthropoda</taxon>
        <taxon>Crustacea</taxon>
        <taxon>Multicrustacea</taxon>
        <taxon>Malacostraca</taxon>
        <taxon>Eumalacostraca</taxon>
        <taxon>Peracarida</taxon>
        <taxon>Isopoda</taxon>
        <taxon>Oniscidea</taxon>
        <taxon>Crinocheta</taxon>
        <taxon>Armadillidiidae</taxon>
        <taxon>Armadillidium</taxon>
    </lineage>
</organism>
<gene>
    <name evidence="1" type="ORF">Anas_12627</name>
</gene>
<evidence type="ECO:0000313" key="1">
    <source>
        <dbReference type="EMBL" id="KAB7503031.1"/>
    </source>
</evidence>
<comment type="caution">
    <text evidence="1">The sequence shown here is derived from an EMBL/GenBank/DDBJ whole genome shotgun (WGS) entry which is preliminary data.</text>
</comment>
<keyword evidence="2" id="KW-1185">Reference proteome</keyword>
<sequence length="62" mass="7631">MDIIKSEVEIKDEISDFVNEKEVFDDVEEEIIFAEPLKQEFTEVQSEDLYRLWQRQHHYKEI</sequence>
<proteinExistence type="predicted"/>
<accession>A0A5N5T8T2</accession>
<reference evidence="1 2" key="1">
    <citation type="journal article" date="2019" name="PLoS Biol.">
        <title>Sex chromosomes control vertical transmission of feminizing Wolbachia symbionts in an isopod.</title>
        <authorList>
            <person name="Becking T."/>
            <person name="Chebbi M.A."/>
            <person name="Giraud I."/>
            <person name="Moumen B."/>
            <person name="Laverre T."/>
            <person name="Caubet Y."/>
            <person name="Peccoud J."/>
            <person name="Gilbert C."/>
            <person name="Cordaux R."/>
        </authorList>
    </citation>
    <scope>NUCLEOTIDE SEQUENCE [LARGE SCALE GENOMIC DNA]</scope>
    <source>
        <strain evidence="1">ANa2</strain>
        <tissue evidence="1">Whole body excluding digestive tract and cuticle</tissue>
    </source>
</reference>
<dbReference type="AlphaFoldDB" id="A0A5N5T8T2"/>
<protein>
    <submittedName>
        <fullName evidence="1">Uncharacterized protein</fullName>
    </submittedName>
</protein>